<dbReference type="SUPFAM" id="SSF54637">
    <property type="entry name" value="Thioesterase/thiol ester dehydrase-isomerase"/>
    <property type="match status" value="1"/>
</dbReference>
<dbReference type="Proteomes" id="UP000035086">
    <property type="component" value="Chromosome"/>
</dbReference>
<evidence type="ECO:0000256" key="1">
    <source>
        <dbReference type="ARBA" id="ARBA00022801"/>
    </source>
</evidence>
<dbReference type="GO" id="GO:0005829">
    <property type="term" value="C:cytosol"/>
    <property type="evidence" value="ECO:0007669"/>
    <property type="project" value="TreeGrafter"/>
</dbReference>
<sequence length="197" mass="21156">MTHSAPQSQPESRPDAAAVLARWEADEAAVRDRLTRNGPVRFGVATPPDVAGLSGNEIFQAMFDGKLPMPPISETLGFIAIEIADGRAVFQGRPALPYYNPLGTIHGGWFATLLDSAVACAIHSTLPAGRSYTTLELKTNMVRALTRDVPYVRAEGKVIQVGRQIGISEGRIVGPDGTLYAHATTTCLIFDFPPRKA</sequence>
<dbReference type="PANTHER" id="PTHR43240:SF1">
    <property type="entry name" value="BLR5584 PROTEIN"/>
    <property type="match status" value="1"/>
</dbReference>
<dbReference type="InterPro" id="IPR003736">
    <property type="entry name" value="PAAI_dom"/>
</dbReference>
<dbReference type="KEGG" id="ppul:RO07_00525"/>
<dbReference type="Pfam" id="PF03061">
    <property type="entry name" value="4HBT"/>
    <property type="match status" value="1"/>
</dbReference>
<dbReference type="RefSeq" id="WP_039404377.1">
    <property type="nucleotide sequence ID" value="NZ_CP010310.2"/>
</dbReference>
<evidence type="ECO:0000313" key="3">
    <source>
        <dbReference type="EMBL" id="AJC19351.1"/>
    </source>
</evidence>
<reference evidence="4 6" key="3">
    <citation type="submission" date="2018-06" db="EMBL/GenBank/DDBJ databases">
        <authorList>
            <consortium name="Pathogen Informatics"/>
            <person name="Doyle S."/>
        </authorList>
    </citation>
    <scope>NUCLEOTIDE SEQUENCE [LARGE SCALE GENOMIC DNA]</scope>
    <source>
        <strain evidence="4 6">NCTC13159</strain>
    </source>
</reference>
<dbReference type="GO" id="GO:0061522">
    <property type="term" value="F:1,4-dihydroxy-2-naphthoyl-CoA thioesterase activity"/>
    <property type="evidence" value="ECO:0007669"/>
    <property type="project" value="TreeGrafter"/>
</dbReference>
<dbReference type="AlphaFoldDB" id="A0AAJ4ZFX9"/>
<dbReference type="InterPro" id="IPR029069">
    <property type="entry name" value="HotDog_dom_sf"/>
</dbReference>
<proteinExistence type="predicted"/>
<organism evidence="4 6">
    <name type="scientific">Pandoraea pulmonicola</name>
    <dbReference type="NCBI Taxonomy" id="93221"/>
    <lineage>
        <taxon>Bacteria</taxon>
        <taxon>Pseudomonadati</taxon>
        <taxon>Pseudomonadota</taxon>
        <taxon>Betaproteobacteria</taxon>
        <taxon>Burkholderiales</taxon>
        <taxon>Burkholderiaceae</taxon>
        <taxon>Pandoraea</taxon>
    </lineage>
</organism>
<dbReference type="NCBIfam" id="TIGR00369">
    <property type="entry name" value="unchar_dom_1"/>
    <property type="match status" value="1"/>
</dbReference>
<dbReference type="Proteomes" id="UP000254589">
    <property type="component" value="Unassembled WGS sequence"/>
</dbReference>
<dbReference type="Gene3D" id="3.10.129.10">
    <property type="entry name" value="Hotdog Thioesterase"/>
    <property type="match status" value="1"/>
</dbReference>
<evidence type="ECO:0000259" key="2">
    <source>
        <dbReference type="Pfam" id="PF03061"/>
    </source>
</evidence>
<evidence type="ECO:0000313" key="5">
    <source>
        <dbReference type="Proteomes" id="UP000035086"/>
    </source>
</evidence>
<reference evidence="5" key="1">
    <citation type="submission" date="2014-12" db="EMBL/GenBank/DDBJ databases">
        <title>Complete Genome Sequencing of Pandoraea pulmonicola DSM 16583.</title>
        <authorList>
            <person name="Chan K.-G."/>
        </authorList>
    </citation>
    <scope>NUCLEOTIDE SEQUENCE [LARGE SCALE GENOMIC DNA]</scope>
    <source>
        <strain evidence="5">DSM 16583</strain>
    </source>
</reference>
<dbReference type="PANTHER" id="PTHR43240">
    <property type="entry name" value="1,4-DIHYDROXY-2-NAPHTHOYL-COA THIOESTERASE 1"/>
    <property type="match status" value="1"/>
</dbReference>
<dbReference type="InterPro" id="IPR006683">
    <property type="entry name" value="Thioestr_dom"/>
</dbReference>
<dbReference type="CDD" id="cd03443">
    <property type="entry name" value="PaaI_thioesterase"/>
    <property type="match status" value="1"/>
</dbReference>
<gene>
    <name evidence="4" type="ORF">NCTC13159_04189</name>
    <name evidence="3" type="ORF">RO07_00525</name>
</gene>
<keyword evidence="5" id="KW-1185">Reference proteome</keyword>
<dbReference type="EMBL" id="UGSJ01000001">
    <property type="protein sequence ID" value="SUA92654.1"/>
    <property type="molecule type" value="Genomic_DNA"/>
</dbReference>
<feature type="domain" description="Thioesterase" evidence="2">
    <location>
        <begin position="103"/>
        <end position="179"/>
    </location>
</feature>
<dbReference type="EMBL" id="CP010310">
    <property type="protein sequence ID" value="AJC19351.1"/>
    <property type="molecule type" value="Genomic_DNA"/>
</dbReference>
<protein>
    <submittedName>
        <fullName evidence="3">Aromatic compound catabolic protein</fullName>
    </submittedName>
    <submittedName>
        <fullName evidence="4">Uncharacterized protein, possibly involved in aromatic compounds catabolism</fullName>
    </submittedName>
</protein>
<name>A0AAJ4ZFX9_PANPU</name>
<reference evidence="3" key="2">
    <citation type="submission" date="2016-11" db="EMBL/GenBank/DDBJ databases">
        <title>Complete Genome Sequencing of Pandoraea pulmonicola DSM 16583.</title>
        <authorList>
            <person name="Chan K.-G."/>
        </authorList>
    </citation>
    <scope>NUCLEOTIDE SEQUENCE</scope>
    <source>
        <strain evidence="3">DSM 16583</strain>
    </source>
</reference>
<evidence type="ECO:0000313" key="6">
    <source>
        <dbReference type="Proteomes" id="UP000254589"/>
    </source>
</evidence>
<accession>A0AAJ4ZFX9</accession>
<keyword evidence="1" id="KW-0378">Hydrolase</keyword>
<evidence type="ECO:0000313" key="4">
    <source>
        <dbReference type="EMBL" id="SUA92654.1"/>
    </source>
</evidence>